<dbReference type="PANTHER" id="PTHR43280:SF28">
    <property type="entry name" value="HTH-TYPE TRANSCRIPTIONAL ACTIVATOR RHAS"/>
    <property type="match status" value="1"/>
</dbReference>
<evidence type="ECO:0000256" key="2">
    <source>
        <dbReference type="ARBA" id="ARBA00023125"/>
    </source>
</evidence>
<keyword evidence="3" id="KW-0804">Transcription</keyword>
<dbReference type="SMART" id="SM00342">
    <property type="entry name" value="HTH_ARAC"/>
    <property type="match status" value="1"/>
</dbReference>
<dbReference type="SUPFAM" id="SSF46689">
    <property type="entry name" value="Homeodomain-like"/>
    <property type="match status" value="2"/>
</dbReference>
<dbReference type="EMBL" id="NMUQ01000001">
    <property type="protein sequence ID" value="OXM16337.1"/>
    <property type="molecule type" value="Genomic_DNA"/>
</dbReference>
<dbReference type="SUPFAM" id="SSF51215">
    <property type="entry name" value="Regulatory protein AraC"/>
    <property type="match status" value="1"/>
</dbReference>
<dbReference type="GO" id="GO:0043565">
    <property type="term" value="F:sequence-specific DNA binding"/>
    <property type="evidence" value="ECO:0007669"/>
    <property type="project" value="InterPro"/>
</dbReference>
<name>A0A229P2M5_9BACL</name>
<dbReference type="InterPro" id="IPR009057">
    <property type="entry name" value="Homeodomain-like_sf"/>
</dbReference>
<dbReference type="PROSITE" id="PS01124">
    <property type="entry name" value="HTH_ARAC_FAMILY_2"/>
    <property type="match status" value="1"/>
</dbReference>
<keyword evidence="1" id="KW-0805">Transcription regulation</keyword>
<feature type="domain" description="HTH araC/xylS-type" evidence="4">
    <location>
        <begin position="176"/>
        <end position="274"/>
    </location>
</feature>
<keyword evidence="2" id="KW-0238">DNA-binding</keyword>
<keyword evidence="6" id="KW-1185">Reference proteome</keyword>
<organism evidence="5 6">
    <name type="scientific">Paenibacillus herberti</name>
    <dbReference type="NCBI Taxonomy" id="1619309"/>
    <lineage>
        <taxon>Bacteria</taxon>
        <taxon>Bacillati</taxon>
        <taxon>Bacillota</taxon>
        <taxon>Bacilli</taxon>
        <taxon>Bacillales</taxon>
        <taxon>Paenibacillaceae</taxon>
        <taxon>Paenibacillus</taxon>
    </lineage>
</organism>
<dbReference type="Gene3D" id="2.60.120.280">
    <property type="entry name" value="Regulatory protein AraC"/>
    <property type="match status" value="1"/>
</dbReference>
<dbReference type="AlphaFoldDB" id="A0A229P2M5"/>
<reference evidence="5 6" key="1">
    <citation type="submission" date="2017-07" db="EMBL/GenBank/DDBJ databases">
        <title>Paenibacillus herberti R33 genome sequencing and assembly.</title>
        <authorList>
            <person name="Su W."/>
        </authorList>
    </citation>
    <scope>NUCLEOTIDE SEQUENCE [LARGE SCALE GENOMIC DNA]</scope>
    <source>
        <strain evidence="5 6">R33</strain>
    </source>
</reference>
<evidence type="ECO:0000313" key="5">
    <source>
        <dbReference type="EMBL" id="OXM16337.1"/>
    </source>
</evidence>
<accession>A0A229P2M5</accession>
<evidence type="ECO:0000313" key="6">
    <source>
        <dbReference type="Proteomes" id="UP000215145"/>
    </source>
</evidence>
<dbReference type="InterPro" id="IPR018060">
    <property type="entry name" value="HTH_AraC"/>
</dbReference>
<dbReference type="InterPro" id="IPR020449">
    <property type="entry name" value="Tscrpt_reg_AraC-type_HTH"/>
</dbReference>
<dbReference type="PRINTS" id="PR00032">
    <property type="entry name" value="HTHARAC"/>
</dbReference>
<comment type="caution">
    <text evidence="5">The sequence shown here is derived from an EMBL/GenBank/DDBJ whole genome shotgun (WGS) entry which is preliminary data.</text>
</comment>
<dbReference type="RefSeq" id="WP_089523421.1">
    <property type="nucleotide sequence ID" value="NZ_NMUQ01000001.1"/>
</dbReference>
<protein>
    <submittedName>
        <fullName evidence="5">AraC family transcriptional regulator</fullName>
    </submittedName>
</protein>
<sequence length="279" mass="32400">MSLPQEESTLLELLDNLQIRVQVAHRTQCSADWRDLDFVPEFNRLYFIMDGEGWLKVDGRECFPKQGQLCLMPAFVKQSYSALEERQPFNKYWCHFTAGVGPFDLFQWINAPLCIDVPDPERMQSLFAELDELHKRRSLVSVLKEKSVMLEIVSSFLEHIPVQVLKHRSDEMQRIRIIQDYVEAHLHESLSVNDMAGALHLHPNYFISYFKKHFGMPPAKYVNRKRMEKARLLLASTALSIKEIAERAGFPDTHHFAKSFRKETGLSPTEYRLAYGSAP</sequence>
<dbReference type="PANTHER" id="PTHR43280">
    <property type="entry name" value="ARAC-FAMILY TRANSCRIPTIONAL REGULATOR"/>
    <property type="match status" value="1"/>
</dbReference>
<dbReference type="GO" id="GO:0003700">
    <property type="term" value="F:DNA-binding transcription factor activity"/>
    <property type="evidence" value="ECO:0007669"/>
    <property type="project" value="InterPro"/>
</dbReference>
<proteinExistence type="predicted"/>
<gene>
    <name evidence="5" type="ORF">CGZ75_06535</name>
</gene>
<evidence type="ECO:0000256" key="3">
    <source>
        <dbReference type="ARBA" id="ARBA00023163"/>
    </source>
</evidence>
<dbReference type="Proteomes" id="UP000215145">
    <property type="component" value="Unassembled WGS sequence"/>
</dbReference>
<dbReference type="Pfam" id="PF12833">
    <property type="entry name" value="HTH_18"/>
    <property type="match status" value="1"/>
</dbReference>
<dbReference type="OrthoDB" id="9780667at2"/>
<dbReference type="InterPro" id="IPR037923">
    <property type="entry name" value="HTH-like"/>
</dbReference>
<dbReference type="Gene3D" id="1.10.10.60">
    <property type="entry name" value="Homeodomain-like"/>
    <property type="match status" value="2"/>
</dbReference>
<evidence type="ECO:0000259" key="4">
    <source>
        <dbReference type="PROSITE" id="PS01124"/>
    </source>
</evidence>
<dbReference type="PROSITE" id="PS00041">
    <property type="entry name" value="HTH_ARAC_FAMILY_1"/>
    <property type="match status" value="1"/>
</dbReference>
<evidence type="ECO:0000256" key="1">
    <source>
        <dbReference type="ARBA" id="ARBA00023015"/>
    </source>
</evidence>
<dbReference type="InterPro" id="IPR018062">
    <property type="entry name" value="HTH_AraC-typ_CS"/>
</dbReference>